<dbReference type="InterPro" id="IPR042095">
    <property type="entry name" value="SUMF_sf"/>
</dbReference>
<evidence type="ECO:0000259" key="1">
    <source>
        <dbReference type="Pfam" id="PF03781"/>
    </source>
</evidence>
<accession>A0A382XJN9</accession>
<dbReference type="InterPro" id="IPR005532">
    <property type="entry name" value="SUMF_dom"/>
</dbReference>
<organism evidence="2">
    <name type="scientific">marine metagenome</name>
    <dbReference type="NCBI Taxonomy" id="408172"/>
    <lineage>
        <taxon>unclassified sequences</taxon>
        <taxon>metagenomes</taxon>
        <taxon>ecological metagenomes</taxon>
    </lineage>
</organism>
<feature type="domain" description="Sulfatase-modifying factor enzyme-like" evidence="1">
    <location>
        <begin position="1"/>
        <end position="104"/>
    </location>
</feature>
<name>A0A382XJN9_9ZZZZ</name>
<dbReference type="EMBL" id="UINC01168163">
    <property type="protein sequence ID" value="SVD71054.1"/>
    <property type="molecule type" value="Genomic_DNA"/>
</dbReference>
<sequence>MVLIPEGAFTFGISPDKKVIQFMSDMTLSMNAQPAQKIYLKAFYIDRFEITYKAFRRFKPKLNYEVTDLNEPIRGVNWYEADAYCLAQGKRLPTETEWEKAARG</sequence>
<evidence type="ECO:0000313" key="2">
    <source>
        <dbReference type="EMBL" id="SVD71054.1"/>
    </source>
</evidence>
<proteinExistence type="predicted"/>
<dbReference type="InterPro" id="IPR051043">
    <property type="entry name" value="Sulfatase_Mod_Factor_Kinase"/>
</dbReference>
<gene>
    <name evidence="2" type="ORF">METZ01_LOCUS423908</name>
</gene>
<feature type="non-terminal residue" evidence="2">
    <location>
        <position position="104"/>
    </location>
</feature>
<dbReference type="PANTHER" id="PTHR23150">
    <property type="entry name" value="SULFATASE MODIFYING FACTOR 1, 2"/>
    <property type="match status" value="1"/>
</dbReference>
<dbReference type="InterPro" id="IPR016187">
    <property type="entry name" value="CTDL_fold"/>
</dbReference>
<protein>
    <recommendedName>
        <fullName evidence="1">Sulfatase-modifying factor enzyme-like domain-containing protein</fullName>
    </recommendedName>
</protein>
<dbReference type="AlphaFoldDB" id="A0A382XJN9"/>
<dbReference type="Pfam" id="PF03781">
    <property type="entry name" value="FGE-sulfatase"/>
    <property type="match status" value="1"/>
</dbReference>
<reference evidence="2" key="1">
    <citation type="submission" date="2018-05" db="EMBL/GenBank/DDBJ databases">
        <authorList>
            <person name="Lanie J.A."/>
            <person name="Ng W.-L."/>
            <person name="Kazmierczak K.M."/>
            <person name="Andrzejewski T.M."/>
            <person name="Davidsen T.M."/>
            <person name="Wayne K.J."/>
            <person name="Tettelin H."/>
            <person name="Glass J.I."/>
            <person name="Rusch D."/>
            <person name="Podicherti R."/>
            <person name="Tsui H.-C.T."/>
            <person name="Winkler M.E."/>
        </authorList>
    </citation>
    <scope>NUCLEOTIDE SEQUENCE</scope>
</reference>
<dbReference type="Gene3D" id="3.90.1580.10">
    <property type="entry name" value="paralog of FGE (formylglycine-generating enzyme)"/>
    <property type="match status" value="1"/>
</dbReference>
<dbReference type="SUPFAM" id="SSF56436">
    <property type="entry name" value="C-type lectin-like"/>
    <property type="match status" value="1"/>
</dbReference>